<evidence type="ECO:0000256" key="1">
    <source>
        <dbReference type="SAM" id="Phobius"/>
    </source>
</evidence>
<protein>
    <submittedName>
        <fullName evidence="2">Uncharacterized protein</fullName>
    </submittedName>
</protein>
<feature type="transmembrane region" description="Helical" evidence="1">
    <location>
        <begin position="43"/>
        <end position="63"/>
    </location>
</feature>
<feature type="transmembrane region" description="Helical" evidence="1">
    <location>
        <begin position="94"/>
        <end position="112"/>
    </location>
</feature>
<keyword evidence="3" id="KW-1185">Reference proteome</keyword>
<name>A0ABN2C489_9ACTN</name>
<dbReference type="Proteomes" id="UP001501705">
    <property type="component" value="Unassembled WGS sequence"/>
</dbReference>
<comment type="caution">
    <text evidence="2">The sequence shown here is derived from an EMBL/GenBank/DDBJ whole genome shotgun (WGS) entry which is preliminary data.</text>
</comment>
<evidence type="ECO:0000313" key="3">
    <source>
        <dbReference type="Proteomes" id="UP001501705"/>
    </source>
</evidence>
<dbReference type="EMBL" id="BAAAPH010000002">
    <property type="protein sequence ID" value="GAA1552426.1"/>
    <property type="molecule type" value="Genomic_DNA"/>
</dbReference>
<keyword evidence="1" id="KW-0812">Transmembrane</keyword>
<gene>
    <name evidence="2" type="ORF">GCM10009804_06770</name>
</gene>
<keyword evidence="1" id="KW-0472">Membrane</keyword>
<proteinExistence type="predicted"/>
<reference evidence="2 3" key="1">
    <citation type="journal article" date="2019" name="Int. J. Syst. Evol. Microbiol.">
        <title>The Global Catalogue of Microorganisms (GCM) 10K type strain sequencing project: providing services to taxonomists for standard genome sequencing and annotation.</title>
        <authorList>
            <consortium name="The Broad Institute Genomics Platform"/>
            <consortium name="The Broad Institute Genome Sequencing Center for Infectious Disease"/>
            <person name="Wu L."/>
            <person name="Ma J."/>
        </authorList>
    </citation>
    <scope>NUCLEOTIDE SEQUENCE [LARGE SCALE GENOMIC DNA]</scope>
    <source>
        <strain evidence="2 3">JCM 15572</strain>
    </source>
</reference>
<organism evidence="2 3">
    <name type="scientific">Kribbella hippodromi</name>
    <dbReference type="NCBI Taxonomy" id="434347"/>
    <lineage>
        <taxon>Bacteria</taxon>
        <taxon>Bacillati</taxon>
        <taxon>Actinomycetota</taxon>
        <taxon>Actinomycetes</taxon>
        <taxon>Propionibacteriales</taxon>
        <taxon>Kribbellaceae</taxon>
        <taxon>Kribbella</taxon>
    </lineage>
</organism>
<evidence type="ECO:0000313" key="2">
    <source>
        <dbReference type="EMBL" id="GAA1552426.1"/>
    </source>
</evidence>
<accession>A0ABN2C489</accession>
<sequence length="207" mass="21736">MCQECSGSTILTGVRGAQRPLPCAERWASIVCGMQSLSPRARALGAAVLCLVIAVGAGLAVDSRLDRHWILRGVTAVLALCCAALLLSDQTRRLRQIVTLVGLAMFGLVIPLTQTQWSKPPEIEFALQVATDAKSAAEKAAASNVTVDQVKTAAEARGGAVGSLPTEKSPQVRGATAYPLIVRAKQDQGRPWACITFTGLKAKVTAC</sequence>
<feature type="transmembrane region" description="Helical" evidence="1">
    <location>
        <begin position="69"/>
        <end position="87"/>
    </location>
</feature>
<keyword evidence="1" id="KW-1133">Transmembrane helix</keyword>